<evidence type="ECO:0000259" key="2">
    <source>
        <dbReference type="PROSITE" id="PS50003"/>
    </source>
</evidence>
<dbReference type="Pfam" id="PF00169">
    <property type="entry name" value="PH"/>
    <property type="match status" value="1"/>
</dbReference>
<organism evidence="3 4">
    <name type="scientific">Reticulomyxa filosa</name>
    <dbReference type="NCBI Taxonomy" id="46433"/>
    <lineage>
        <taxon>Eukaryota</taxon>
        <taxon>Sar</taxon>
        <taxon>Rhizaria</taxon>
        <taxon>Retaria</taxon>
        <taxon>Foraminifera</taxon>
        <taxon>Monothalamids</taxon>
        <taxon>Reticulomyxidae</taxon>
        <taxon>Reticulomyxa</taxon>
    </lineage>
</organism>
<dbReference type="Proteomes" id="UP000023152">
    <property type="component" value="Unassembled WGS sequence"/>
</dbReference>
<keyword evidence="4" id="KW-1185">Reference proteome</keyword>
<feature type="compositionally biased region" description="Low complexity" evidence="1">
    <location>
        <begin position="133"/>
        <end position="154"/>
    </location>
</feature>
<comment type="caution">
    <text evidence="3">The sequence shown here is derived from an EMBL/GenBank/DDBJ whole genome shotgun (WGS) entry which is preliminary data.</text>
</comment>
<evidence type="ECO:0000313" key="3">
    <source>
        <dbReference type="EMBL" id="ETO26835.1"/>
    </source>
</evidence>
<dbReference type="InterPro" id="IPR001849">
    <property type="entry name" value="PH_domain"/>
</dbReference>
<dbReference type="InterPro" id="IPR011993">
    <property type="entry name" value="PH-like_dom_sf"/>
</dbReference>
<dbReference type="Gene3D" id="2.30.29.30">
    <property type="entry name" value="Pleckstrin-homology domain (PH domain)/Phosphotyrosine-binding domain (PTB)"/>
    <property type="match status" value="1"/>
</dbReference>
<evidence type="ECO:0000313" key="4">
    <source>
        <dbReference type="Proteomes" id="UP000023152"/>
    </source>
</evidence>
<accession>X6NKJ3</accession>
<dbReference type="AlphaFoldDB" id="X6NKJ3"/>
<dbReference type="SUPFAM" id="SSF50729">
    <property type="entry name" value="PH domain-like"/>
    <property type="match status" value="1"/>
</dbReference>
<protein>
    <recommendedName>
        <fullName evidence="2">PH domain-containing protein</fullName>
    </recommendedName>
</protein>
<proteinExistence type="predicted"/>
<dbReference type="PROSITE" id="PS50003">
    <property type="entry name" value="PH_DOMAIN"/>
    <property type="match status" value="1"/>
</dbReference>
<feature type="domain" description="PH" evidence="2">
    <location>
        <begin position="1"/>
        <end position="90"/>
    </location>
</feature>
<evidence type="ECO:0000256" key="1">
    <source>
        <dbReference type="SAM" id="MobiDB-lite"/>
    </source>
</evidence>
<reference evidence="3 4" key="1">
    <citation type="journal article" date="2013" name="Curr. Biol.">
        <title>The Genome of the Foraminiferan Reticulomyxa filosa.</title>
        <authorList>
            <person name="Glockner G."/>
            <person name="Hulsmann N."/>
            <person name="Schleicher M."/>
            <person name="Noegel A.A."/>
            <person name="Eichinger L."/>
            <person name="Gallinger C."/>
            <person name="Pawlowski J."/>
            <person name="Sierra R."/>
            <person name="Euteneuer U."/>
            <person name="Pillet L."/>
            <person name="Moustafa A."/>
            <person name="Platzer M."/>
            <person name="Groth M."/>
            <person name="Szafranski K."/>
            <person name="Schliwa M."/>
        </authorList>
    </citation>
    <scope>NUCLEOTIDE SEQUENCE [LARGE SCALE GENOMIC DNA]</scope>
</reference>
<feature type="region of interest" description="Disordered" evidence="1">
    <location>
        <begin position="117"/>
        <end position="154"/>
    </location>
</feature>
<name>X6NKJ3_RETFI</name>
<dbReference type="EMBL" id="ASPP01007610">
    <property type="protein sequence ID" value="ETO26835.1"/>
    <property type="molecule type" value="Genomic_DNA"/>
</dbReference>
<sequence length="214" mass="25473">MRQKKKIHDVGCAYRFLVLEANTGLFYYVDDKRKEKKGQIDLSEIQYVTITRNEDDKLLTVKNKEREFWFRCYSKLESDEWYKALTTFKDQIRMQQSIAKYQNKLEEEMVQEQQHRMSMDTSAHRKSRVYSPDNSYANTNTNNNNNNYNNNSNSNDNLMLSNSYLHFNGEVEEPKSRLSSVPTEIEGQSFENTGCFQSANQGLFLFNFFFFFFF</sequence>
<gene>
    <name evidence="3" type="ORF">RFI_10301</name>
</gene>